<evidence type="ECO:0000313" key="7">
    <source>
        <dbReference type="Proteomes" id="UP000250744"/>
    </source>
</evidence>
<dbReference type="InterPro" id="IPR005119">
    <property type="entry name" value="LysR_subst-bd"/>
</dbReference>
<keyword evidence="3" id="KW-0238">DNA-binding</keyword>
<reference evidence="6 7" key="1">
    <citation type="submission" date="2018-06" db="EMBL/GenBank/DDBJ databases">
        <title>Nitrincola tibetense sp. nov., isolated from Lake XuguoCo on Tibetan Plateau.</title>
        <authorList>
            <person name="Xing P."/>
        </authorList>
    </citation>
    <scope>NUCLEOTIDE SEQUENCE [LARGE SCALE GENOMIC DNA]</scope>
    <source>
        <strain evidence="7">xg18</strain>
    </source>
</reference>
<dbReference type="CDD" id="cd08430">
    <property type="entry name" value="PBP2_IlvY"/>
    <property type="match status" value="1"/>
</dbReference>
<dbReference type="InterPro" id="IPR037404">
    <property type="entry name" value="IlvY_PBP2"/>
</dbReference>
<dbReference type="SUPFAM" id="SSF53850">
    <property type="entry name" value="Periplasmic binding protein-like II"/>
    <property type="match status" value="1"/>
</dbReference>
<dbReference type="GO" id="GO:0000976">
    <property type="term" value="F:transcription cis-regulatory region binding"/>
    <property type="evidence" value="ECO:0007669"/>
    <property type="project" value="TreeGrafter"/>
</dbReference>
<evidence type="ECO:0000259" key="5">
    <source>
        <dbReference type="PROSITE" id="PS50931"/>
    </source>
</evidence>
<dbReference type="PANTHER" id="PTHR30126:SF81">
    <property type="entry name" value="HTH-TYPE TRANSCRIPTIONAL REGULATOR ILVY"/>
    <property type="match status" value="1"/>
</dbReference>
<evidence type="ECO:0000256" key="1">
    <source>
        <dbReference type="ARBA" id="ARBA00009437"/>
    </source>
</evidence>
<dbReference type="FunFam" id="1.10.10.10:FF:000001">
    <property type="entry name" value="LysR family transcriptional regulator"/>
    <property type="match status" value="1"/>
</dbReference>
<evidence type="ECO:0000313" key="6">
    <source>
        <dbReference type="EMBL" id="RAU17437.1"/>
    </source>
</evidence>
<dbReference type="GO" id="GO:0003700">
    <property type="term" value="F:DNA-binding transcription factor activity"/>
    <property type="evidence" value="ECO:0007669"/>
    <property type="project" value="InterPro"/>
</dbReference>
<dbReference type="NCBIfam" id="NF008722">
    <property type="entry name" value="PRK11716.1"/>
    <property type="match status" value="1"/>
</dbReference>
<keyword evidence="4" id="KW-0804">Transcription</keyword>
<feature type="domain" description="HTH lysR-type" evidence="5">
    <location>
        <begin position="1"/>
        <end position="58"/>
    </location>
</feature>
<comment type="similarity">
    <text evidence="1">Belongs to the LysR transcriptional regulatory family.</text>
</comment>
<sequence>MDTRSLSHFLMLADTLHFHRSSSACHISPSTLSRTIKQLEDELGVVLFIRDNRSVSLTPEGKRLQTYARESLLQWESLRSSLQSDSRDLQGELSIYCSVTASYSFLYDILSDFRREHPRIEIKLHTGDPAESIQRIKSGDEDIAIGAKPDHLPQDIAFRPITTSPLVFIAPATATHFNIPTQVHAIEEEWISVPMIVSEAGLARKRSDAWFRSLGVKPLIYAQVAGNEAIVSMVSLGFGIGVVPLIVLENSPLASNVQLLEIEPALDPFEVGMFALDKKLKHPLIQAFWSLSAKRKGILPSLNKP</sequence>
<dbReference type="Pfam" id="PF03466">
    <property type="entry name" value="LysR_substrate"/>
    <property type="match status" value="1"/>
</dbReference>
<dbReference type="OrthoDB" id="9803735at2"/>
<dbReference type="InterPro" id="IPR000847">
    <property type="entry name" value="LysR_HTH_N"/>
</dbReference>
<protein>
    <submittedName>
        <fullName evidence="6">HTH-type transcriptional activator IlvY</fullName>
    </submittedName>
</protein>
<gene>
    <name evidence="6" type="ORF">DN062_13550</name>
</gene>
<evidence type="ECO:0000256" key="2">
    <source>
        <dbReference type="ARBA" id="ARBA00023015"/>
    </source>
</evidence>
<dbReference type="Gene3D" id="3.40.190.10">
    <property type="entry name" value="Periplasmic binding protein-like II"/>
    <property type="match status" value="2"/>
</dbReference>
<dbReference type="EMBL" id="QKRX01000010">
    <property type="protein sequence ID" value="RAU17437.1"/>
    <property type="molecule type" value="Genomic_DNA"/>
</dbReference>
<dbReference type="SUPFAM" id="SSF46785">
    <property type="entry name" value="Winged helix' DNA-binding domain"/>
    <property type="match status" value="1"/>
</dbReference>
<dbReference type="InterPro" id="IPR036388">
    <property type="entry name" value="WH-like_DNA-bd_sf"/>
</dbReference>
<dbReference type="AlphaFoldDB" id="A0A364NKP2"/>
<dbReference type="InterPro" id="IPR036390">
    <property type="entry name" value="WH_DNA-bd_sf"/>
</dbReference>
<name>A0A364NKP2_9GAMM</name>
<keyword evidence="7" id="KW-1185">Reference proteome</keyword>
<dbReference type="RefSeq" id="WP_112159838.1">
    <property type="nucleotide sequence ID" value="NZ_QKRX01000010.1"/>
</dbReference>
<dbReference type="Gene3D" id="1.10.10.10">
    <property type="entry name" value="Winged helix-like DNA-binding domain superfamily/Winged helix DNA-binding domain"/>
    <property type="match status" value="1"/>
</dbReference>
<evidence type="ECO:0000256" key="3">
    <source>
        <dbReference type="ARBA" id="ARBA00023125"/>
    </source>
</evidence>
<organism evidence="6 7">
    <name type="scientific">Nitrincola tibetensis</name>
    <dbReference type="NCBI Taxonomy" id="2219697"/>
    <lineage>
        <taxon>Bacteria</taxon>
        <taxon>Pseudomonadati</taxon>
        <taxon>Pseudomonadota</taxon>
        <taxon>Gammaproteobacteria</taxon>
        <taxon>Oceanospirillales</taxon>
        <taxon>Oceanospirillaceae</taxon>
        <taxon>Nitrincola</taxon>
    </lineage>
</organism>
<dbReference type="PROSITE" id="PS50931">
    <property type="entry name" value="HTH_LYSR"/>
    <property type="match status" value="1"/>
</dbReference>
<proteinExistence type="inferred from homology"/>
<evidence type="ECO:0000256" key="4">
    <source>
        <dbReference type="ARBA" id="ARBA00023163"/>
    </source>
</evidence>
<dbReference type="Pfam" id="PF00126">
    <property type="entry name" value="HTH_1"/>
    <property type="match status" value="1"/>
</dbReference>
<accession>A0A364NKP2</accession>
<comment type="caution">
    <text evidence="6">The sequence shown here is derived from an EMBL/GenBank/DDBJ whole genome shotgun (WGS) entry which is preliminary data.</text>
</comment>
<dbReference type="Proteomes" id="UP000250744">
    <property type="component" value="Unassembled WGS sequence"/>
</dbReference>
<keyword evidence="2" id="KW-0805">Transcription regulation</keyword>
<dbReference type="PANTHER" id="PTHR30126">
    <property type="entry name" value="HTH-TYPE TRANSCRIPTIONAL REGULATOR"/>
    <property type="match status" value="1"/>
</dbReference>